<evidence type="ECO:0000313" key="6">
    <source>
        <dbReference type="RefSeq" id="XP_056861966.1"/>
    </source>
</evidence>
<sequence length="214" mass="24614">MALVSYSLNVDIMDTSELSIFGCPRFEIIYLGAENNFNLPTVKKNSEGATDDERGRLEILPWITSNELPDSEIGQIPTVIFGTVNRVIGVIASLPQEQYVFLEKLHSSLRKVIKGVGGLSHEQWSSFYNEKRTMEARSFLDGELFESFLDLSRNKMEEVSKSMNVQVELCMTVEELTRFHQNPYQNLCHKLRLCFLELKVEKLCNQYKVRSYSL</sequence>
<evidence type="ECO:0000259" key="4">
    <source>
        <dbReference type="Pfam" id="PF03178"/>
    </source>
</evidence>
<evidence type="ECO:0000256" key="3">
    <source>
        <dbReference type="ARBA" id="ARBA00023242"/>
    </source>
</evidence>
<dbReference type="GO" id="GO:0003676">
    <property type="term" value="F:nucleic acid binding"/>
    <property type="evidence" value="ECO:0007669"/>
    <property type="project" value="InterPro"/>
</dbReference>
<dbReference type="KEGG" id="rsz:108844839"/>
<dbReference type="RefSeq" id="XP_056861966.1">
    <property type="nucleotide sequence ID" value="XM_057005986.1"/>
</dbReference>
<dbReference type="AlphaFoldDB" id="A0A9W3DE28"/>
<evidence type="ECO:0000256" key="1">
    <source>
        <dbReference type="ARBA" id="ARBA00004123"/>
    </source>
</evidence>
<name>A0A9W3DE28_RAPSA</name>
<accession>A0A9W3DE28</accession>
<organism evidence="5 6">
    <name type="scientific">Raphanus sativus</name>
    <name type="common">Radish</name>
    <name type="synonym">Raphanus raphanistrum var. sativus</name>
    <dbReference type="NCBI Taxonomy" id="3726"/>
    <lineage>
        <taxon>Eukaryota</taxon>
        <taxon>Viridiplantae</taxon>
        <taxon>Streptophyta</taxon>
        <taxon>Embryophyta</taxon>
        <taxon>Tracheophyta</taxon>
        <taxon>Spermatophyta</taxon>
        <taxon>Magnoliopsida</taxon>
        <taxon>eudicotyledons</taxon>
        <taxon>Gunneridae</taxon>
        <taxon>Pentapetalae</taxon>
        <taxon>rosids</taxon>
        <taxon>malvids</taxon>
        <taxon>Brassicales</taxon>
        <taxon>Brassicaceae</taxon>
        <taxon>Brassiceae</taxon>
        <taxon>Raphanus</taxon>
    </lineage>
</organism>
<protein>
    <submittedName>
        <fullName evidence="6">DNA damage-binding protein 1a-like</fullName>
    </submittedName>
</protein>
<reference evidence="5" key="1">
    <citation type="journal article" date="2019" name="Database">
        <title>The radish genome database (RadishGD): an integrated information resource for radish genomics.</title>
        <authorList>
            <person name="Yu H.J."/>
            <person name="Baek S."/>
            <person name="Lee Y.J."/>
            <person name="Cho A."/>
            <person name="Mun J.H."/>
        </authorList>
    </citation>
    <scope>NUCLEOTIDE SEQUENCE [LARGE SCALE GENOMIC DNA]</scope>
    <source>
        <strain evidence="5">cv. WK10039</strain>
    </source>
</reference>
<evidence type="ECO:0000313" key="5">
    <source>
        <dbReference type="Proteomes" id="UP000504610"/>
    </source>
</evidence>
<dbReference type="Pfam" id="PF03178">
    <property type="entry name" value="CPSF_A"/>
    <property type="match status" value="1"/>
</dbReference>
<dbReference type="PANTHER" id="PTHR10644">
    <property type="entry name" value="DNA REPAIR/RNA PROCESSING CPSF FAMILY"/>
    <property type="match status" value="1"/>
</dbReference>
<dbReference type="GeneID" id="108844839"/>
<comment type="similarity">
    <text evidence="2">Belongs to the DDB1 family.</text>
</comment>
<reference evidence="6" key="2">
    <citation type="submission" date="2025-08" db="UniProtKB">
        <authorList>
            <consortium name="RefSeq"/>
        </authorList>
    </citation>
    <scope>IDENTIFICATION</scope>
    <source>
        <tissue evidence="6">Leaf</tissue>
    </source>
</reference>
<keyword evidence="3" id="KW-0539">Nucleus</keyword>
<dbReference type="OrthoDB" id="433457at2759"/>
<gene>
    <name evidence="6" type="primary">LOC108844839</name>
</gene>
<evidence type="ECO:0000256" key="2">
    <source>
        <dbReference type="ARBA" id="ARBA00007453"/>
    </source>
</evidence>
<dbReference type="GO" id="GO:0005634">
    <property type="term" value="C:nucleus"/>
    <property type="evidence" value="ECO:0007669"/>
    <property type="project" value="UniProtKB-SubCell"/>
</dbReference>
<feature type="domain" description="RSE1/DDB1/CPSF1 C-terminal" evidence="4">
    <location>
        <begin position="30"/>
        <end position="150"/>
    </location>
</feature>
<dbReference type="FunFam" id="1.10.150.910:FF:000003">
    <property type="entry name" value="DNA damage-binding protein 1a"/>
    <property type="match status" value="1"/>
</dbReference>
<dbReference type="Proteomes" id="UP000504610">
    <property type="component" value="Chromosome 3"/>
</dbReference>
<dbReference type="InterPro" id="IPR050358">
    <property type="entry name" value="RSE1/DDB1/CFT1"/>
</dbReference>
<dbReference type="InterPro" id="IPR004871">
    <property type="entry name" value="RSE1/DDB1/CPSF1_C"/>
</dbReference>
<keyword evidence="5" id="KW-1185">Reference proteome</keyword>
<dbReference type="Gene3D" id="1.10.150.910">
    <property type="match status" value="1"/>
</dbReference>
<proteinExistence type="inferred from homology"/>
<comment type="subcellular location">
    <subcellularLocation>
        <location evidence="1">Nucleus</location>
    </subcellularLocation>
</comment>